<dbReference type="Proteomes" id="UP000238479">
    <property type="component" value="Chromosome 4"/>
</dbReference>
<proteinExistence type="predicted"/>
<dbReference type="AlphaFoldDB" id="A0A2P6QYI8"/>
<protein>
    <submittedName>
        <fullName evidence="1">Uncharacterized protein</fullName>
    </submittedName>
</protein>
<name>A0A2P6QYI8_ROSCH</name>
<comment type="caution">
    <text evidence="1">The sequence shown here is derived from an EMBL/GenBank/DDBJ whole genome shotgun (WGS) entry which is preliminary data.</text>
</comment>
<dbReference type="Gramene" id="PRQ39241">
    <property type="protein sequence ID" value="PRQ39241"/>
    <property type="gene ID" value="RchiOBHm_Chr4g0422981"/>
</dbReference>
<accession>A0A2P6QYI8</accession>
<evidence type="ECO:0000313" key="2">
    <source>
        <dbReference type="Proteomes" id="UP000238479"/>
    </source>
</evidence>
<organism evidence="1 2">
    <name type="scientific">Rosa chinensis</name>
    <name type="common">China rose</name>
    <dbReference type="NCBI Taxonomy" id="74649"/>
    <lineage>
        <taxon>Eukaryota</taxon>
        <taxon>Viridiplantae</taxon>
        <taxon>Streptophyta</taxon>
        <taxon>Embryophyta</taxon>
        <taxon>Tracheophyta</taxon>
        <taxon>Spermatophyta</taxon>
        <taxon>Magnoliopsida</taxon>
        <taxon>eudicotyledons</taxon>
        <taxon>Gunneridae</taxon>
        <taxon>Pentapetalae</taxon>
        <taxon>rosids</taxon>
        <taxon>fabids</taxon>
        <taxon>Rosales</taxon>
        <taxon>Rosaceae</taxon>
        <taxon>Rosoideae</taxon>
        <taxon>Rosoideae incertae sedis</taxon>
        <taxon>Rosa</taxon>
    </lineage>
</organism>
<dbReference type="EMBL" id="PDCK01000042">
    <property type="protein sequence ID" value="PRQ39241.1"/>
    <property type="molecule type" value="Genomic_DNA"/>
</dbReference>
<reference evidence="1 2" key="1">
    <citation type="journal article" date="2018" name="Nat. Genet.">
        <title>The Rosa genome provides new insights in the design of modern roses.</title>
        <authorList>
            <person name="Bendahmane M."/>
        </authorList>
    </citation>
    <scope>NUCLEOTIDE SEQUENCE [LARGE SCALE GENOMIC DNA]</scope>
    <source>
        <strain evidence="2">cv. Old Blush</strain>
    </source>
</reference>
<evidence type="ECO:0000313" key="1">
    <source>
        <dbReference type="EMBL" id="PRQ39241.1"/>
    </source>
</evidence>
<sequence length="157" mass="17861">MSRSGAAGAAVPSSSRGLDLVPGPWPVRQWWTAAKSRSGARAGMQVYYWTWILGWAEEGEVGPGGWDLTRIWDPGGNRVWIRAHVWDPGQVWNWARDSDLLWAYVGCLGWALELWYKHLGGRLSSIWRIFYVGNAWMVTSPVTLLEDHYTKNCITQR</sequence>
<keyword evidence="2" id="KW-1185">Reference proteome</keyword>
<gene>
    <name evidence="1" type="ORF">RchiOBHm_Chr4g0422981</name>
</gene>